<evidence type="ECO:0000256" key="5">
    <source>
        <dbReference type="ARBA" id="ARBA00023136"/>
    </source>
</evidence>
<evidence type="ECO:0000256" key="4">
    <source>
        <dbReference type="ARBA" id="ARBA00022989"/>
    </source>
</evidence>
<dbReference type="InterPro" id="IPR013604">
    <property type="entry name" value="7TM_chemorcpt"/>
</dbReference>
<name>A0ABP1RGB5_9HEXA</name>
<evidence type="ECO:0000256" key="6">
    <source>
        <dbReference type="SAM" id="MobiDB-lite"/>
    </source>
</evidence>
<organism evidence="8 9">
    <name type="scientific">Orchesella dallaii</name>
    <dbReference type="NCBI Taxonomy" id="48710"/>
    <lineage>
        <taxon>Eukaryota</taxon>
        <taxon>Metazoa</taxon>
        <taxon>Ecdysozoa</taxon>
        <taxon>Arthropoda</taxon>
        <taxon>Hexapoda</taxon>
        <taxon>Collembola</taxon>
        <taxon>Entomobryomorpha</taxon>
        <taxon>Entomobryoidea</taxon>
        <taxon>Orchesellidae</taxon>
        <taxon>Orchesellinae</taxon>
        <taxon>Orchesella</taxon>
    </lineage>
</organism>
<feature type="transmembrane region" description="Helical" evidence="7">
    <location>
        <begin position="354"/>
        <end position="378"/>
    </location>
</feature>
<feature type="transmembrane region" description="Helical" evidence="7">
    <location>
        <begin position="485"/>
        <end position="503"/>
    </location>
</feature>
<evidence type="ECO:0000256" key="7">
    <source>
        <dbReference type="SAM" id="Phobius"/>
    </source>
</evidence>
<keyword evidence="5 7" id="KW-0472">Membrane</keyword>
<proteinExistence type="predicted"/>
<dbReference type="EMBL" id="CAXLJM020000072">
    <property type="protein sequence ID" value="CAL8126818.1"/>
    <property type="molecule type" value="Genomic_DNA"/>
</dbReference>
<evidence type="ECO:0000313" key="8">
    <source>
        <dbReference type="EMBL" id="CAL8126818.1"/>
    </source>
</evidence>
<dbReference type="Proteomes" id="UP001642540">
    <property type="component" value="Unassembled WGS sequence"/>
</dbReference>
<keyword evidence="9" id="KW-1185">Reference proteome</keyword>
<accession>A0ABP1RGB5</accession>
<gene>
    <name evidence="8" type="ORF">ODALV1_LOCUS21566</name>
</gene>
<protein>
    <recommendedName>
        <fullName evidence="10">Gustatory receptor</fullName>
    </recommendedName>
</protein>
<sequence>MVFGFGKKDPSEQGVKKDGGGSTTADATETTADEEPSKPKQGNADDGVYNAENDAKIDSEHRKQCSTNLFKAFWPLRMFLMSVARFPLDIERHADGTHTYNVNFKSPGGIYYGVFAGILIYVLILGSWNLFSIILEFKISPWERTKEFSLELEYEVAIVKRHTATIVVMWVAMFHSLVETLNVYKKRHYFGHFLTFWSKAVHTLHMDIAESAYKYAKKITVILLVFIGIFLLIAVTRISPITSGAPGCFGMLLFRQFTGGSAWMVRSPATVVGFQILGGIIMSLIFFASKSHIILFTYQCKLLRSAFGIWNARAYAAILRGGIDVSHDNGAATYTLLFKDHCVLLDLLEGSDRYFSGVLESYFALGIFDLVVEFYFFLRAAKYGHNRKLAATPLLSDQYYIRPFDWLPALLIFCISVYLIFVASKAAAEVAEEALGGLEIIRRKTLLGRQTDEELYFMLSMFNSFTSYRRIELSGGGYFFMNKEFIVGLFSTILSYFIILAQFRPVMDYHPTEYDENPALLRERMGRMLTLFEGVREHHYLTTKDQATFAPPLPPGLEEYDA</sequence>
<evidence type="ECO:0000256" key="2">
    <source>
        <dbReference type="ARBA" id="ARBA00022475"/>
    </source>
</evidence>
<comment type="caution">
    <text evidence="8">The sequence shown here is derived from an EMBL/GenBank/DDBJ whole genome shotgun (WGS) entry which is preliminary data.</text>
</comment>
<evidence type="ECO:0000313" key="9">
    <source>
        <dbReference type="Proteomes" id="UP001642540"/>
    </source>
</evidence>
<evidence type="ECO:0000256" key="3">
    <source>
        <dbReference type="ARBA" id="ARBA00022692"/>
    </source>
</evidence>
<reference evidence="8 9" key="1">
    <citation type="submission" date="2024-08" db="EMBL/GenBank/DDBJ databases">
        <authorList>
            <person name="Cucini C."/>
            <person name="Frati F."/>
        </authorList>
    </citation>
    <scope>NUCLEOTIDE SEQUENCE [LARGE SCALE GENOMIC DNA]</scope>
</reference>
<feature type="transmembrane region" description="Helical" evidence="7">
    <location>
        <begin position="215"/>
        <end position="235"/>
    </location>
</feature>
<feature type="compositionally biased region" description="Basic and acidic residues" evidence="6">
    <location>
        <begin position="1"/>
        <end position="19"/>
    </location>
</feature>
<dbReference type="Pfam" id="PF08395">
    <property type="entry name" value="7tm_7"/>
    <property type="match status" value="1"/>
</dbReference>
<comment type="subcellular location">
    <subcellularLocation>
        <location evidence="1">Cell membrane</location>
        <topology evidence="1">Multi-pass membrane protein</topology>
    </subcellularLocation>
</comment>
<evidence type="ECO:0008006" key="10">
    <source>
        <dbReference type="Google" id="ProtNLM"/>
    </source>
</evidence>
<feature type="region of interest" description="Disordered" evidence="6">
    <location>
        <begin position="1"/>
        <end position="49"/>
    </location>
</feature>
<feature type="transmembrane region" description="Helical" evidence="7">
    <location>
        <begin position="269"/>
        <end position="288"/>
    </location>
</feature>
<evidence type="ECO:0000256" key="1">
    <source>
        <dbReference type="ARBA" id="ARBA00004651"/>
    </source>
</evidence>
<keyword evidence="2" id="KW-1003">Cell membrane</keyword>
<feature type="transmembrane region" description="Helical" evidence="7">
    <location>
        <begin position="399"/>
        <end position="421"/>
    </location>
</feature>
<feature type="transmembrane region" description="Helical" evidence="7">
    <location>
        <begin position="110"/>
        <end position="135"/>
    </location>
</feature>
<keyword evidence="4 7" id="KW-1133">Transmembrane helix</keyword>
<keyword evidence="3 7" id="KW-0812">Transmembrane</keyword>